<dbReference type="PANTHER" id="PTHR34222:SF83">
    <property type="entry name" value="CCHC-TYPE DOMAIN-CONTAINING PROTEIN"/>
    <property type="match status" value="1"/>
</dbReference>
<organism evidence="3 4">
    <name type="scientific">Carya illinoinensis</name>
    <name type="common">Pecan</name>
    <dbReference type="NCBI Taxonomy" id="32201"/>
    <lineage>
        <taxon>Eukaryota</taxon>
        <taxon>Viridiplantae</taxon>
        <taxon>Streptophyta</taxon>
        <taxon>Embryophyta</taxon>
        <taxon>Tracheophyta</taxon>
        <taxon>Spermatophyta</taxon>
        <taxon>Magnoliopsida</taxon>
        <taxon>eudicotyledons</taxon>
        <taxon>Gunneridae</taxon>
        <taxon>Pentapetalae</taxon>
        <taxon>rosids</taxon>
        <taxon>fabids</taxon>
        <taxon>Fagales</taxon>
        <taxon>Juglandaceae</taxon>
        <taxon>Carya</taxon>
    </lineage>
</organism>
<name>A0A8T1QVE7_CARIL</name>
<protein>
    <recommendedName>
        <fullName evidence="2">CCHC-type domain-containing protein</fullName>
    </recommendedName>
</protein>
<keyword evidence="1" id="KW-0479">Metal-binding</keyword>
<sequence length="193" mass="22395">MWDYLHRICHQDHSARKFQLELKISNYNQGNLPIAQFYSDFINLWSEYFAIAYAKVPTVALAAFQTVHADNQHDQFLMKLRSEFEHVRAGLLNRDPVPSLNLCLGELLSEEHRLSTQMGMTSDKVFSETVNIAYAAQGRGRNKLQCFSCKEFGHIARNCFKKVCKYCKKESHIIKDCQIRPQNRQFQAFQAAV</sequence>
<reference evidence="3" key="1">
    <citation type="submission" date="2020-12" db="EMBL/GenBank/DDBJ databases">
        <title>WGS assembly of Carya illinoinensis cv. Pawnee.</title>
        <authorList>
            <person name="Platts A."/>
            <person name="Shu S."/>
            <person name="Wright S."/>
            <person name="Barry K."/>
            <person name="Edger P."/>
            <person name="Pires J.C."/>
            <person name="Schmutz J."/>
        </authorList>
    </citation>
    <scope>NUCLEOTIDE SEQUENCE</scope>
    <source>
        <tissue evidence="3">Leaf</tissue>
    </source>
</reference>
<keyword evidence="1" id="KW-0862">Zinc</keyword>
<dbReference type="Proteomes" id="UP000811609">
    <property type="component" value="Chromosome 4"/>
</dbReference>
<evidence type="ECO:0000256" key="1">
    <source>
        <dbReference type="PROSITE-ProRule" id="PRU00047"/>
    </source>
</evidence>
<dbReference type="SMART" id="SM00343">
    <property type="entry name" value="ZnF_C2HC"/>
    <property type="match status" value="2"/>
</dbReference>
<feature type="domain" description="CCHC-type" evidence="2">
    <location>
        <begin position="146"/>
        <end position="159"/>
    </location>
</feature>
<dbReference type="Pfam" id="PF00098">
    <property type="entry name" value="zf-CCHC"/>
    <property type="match status" value="1"/>
</dbReference>
<proteinExistence type="predicted"/>
<keyword evidence="1" id="KW-0863">Zinc-finger</keyword>
<dbReference type="AlphaFoldDB" id="A0A8T1QVE7"/>
<evidence type="ECO:0000313" key="3">
    <source>
        <dbReference type="EMBL" id="KAG6658123.1"/>
    </source>
</evidence>
<dbReference type="PROSITE" id="PS50158">
    <property type="entry name" value="ZF_CCHC"/>
    <property type="match status" value="1"/>
</dbReference>
<comment type="caution">
    <text evidence="3">The sequence shown here is derived from an EMBL/GenBank/DDBJ whole genome shotgun (WGS) entry which is preliminary data.</text>
</comment>
<dbReference type="GO" id="GO:0003676">
    <property type="term" value="F:nucleic acid binding"/>
    <property type="evidence" value="ECO:0007669"/>
    <property type="project" value="InterPro"/>
</dbReference>
<accession>A0A8T1QVE7</accession>
<keyword evidence="4" id="KW-1185">Reference proteome</keyword>
<dbReference type="GO" id="GO:0008270">
    <property type="term" value="F:zinc ion binding"/>
    <property type="evidence" value="ECO:0007669"/>
    <property type="project" value="UniProtKB-KW"/>
</dbReference>
<dbReference type="PANTHER" id="PTHR34222">
    <property type="entry name" value="GAG_PRE-INTEGRS DOMAIN-CONTAINING PROTEIN"/>
    <property type="match status" value="1"/>
</dbReference>
<dbReference type="InterPro" id="IPR001878">
    <property type="entry name" value="Znf_CCHC"/>
</dbReference>
<gene>
    <name evidence="3" type="ORF">CIPAW_04G138200</name>
</gene>
<evidence type="ECO:0000313" key="4">
    <source>
        <dbReference type="Proteomes" id="UP000811609"/>
    </source>
</evidence>
<evidence type="ECO:0000259" key="2">
    <source>
        <dbReference type="PROSITE" id="PS50158"/>
    </source>
</evidence>
<dbReference type="EMBL" id="CM031812">
    <property type="protein sequence ID" value="KAG6658123.1"/>
    <property type="molecule type" value="Genomic_DNA"/>
</dbReference>